<accession>Q30X97</accession>
<gene>
    <name evidence="1" type="ordered locus">Dde_2904</name>
</gene>
<dbReference type="HOGENOM" id="CLU_155311_3_1_7"/>
<dbReference type="AlphaFoldDB" id="Q30X97"/>
<dbReference type="eggNOG" id="ENOG5032G4V">
    <property type="taxonomic scope" value="Bacteria"/>
</dbReference>
<dbReference type="KEGG" id="dde:Dde_2904"/>
<sequence>MQETIRARVDSQLKEQFEFAAKSHGQNGSQLLRDFMADYVRRHKEQQIRREETLQAIESIEAGRHVVGDDVFAWMDTWGTDFTPVIMKGAPECK</sequence>
<protein>
    <submittedName>
        <fullName evidence="1">Transcriptional regulator, CopG family</fullName>
    </submittedName>
</protein>
<keyword evidence="2" id="KW-1185">Reference proteome</keyword>
<dbReference type="STRING" id="207559.Dde_2904"/>
<name>Q30X97_OLEA2</name>
<dbReference type="RefSeq" id="WP_011368687.1">
    <property type="nucleotide sequence ID" value="NC_007519.1"/>
</dbReference>
<organism evidence="1 2">
    <name type="scientific">Oleidesulfovibrio alaskensis (strain ATCC BAA-1058 / DSM 17464 / G20)</name>
    <name type="common">Desulfovibrio alaskensis</name>
    <dbReference type="NCBI Taxonomy" id="207559"/>
    <lineage>
        <taxon>Bacteria</taxon>
        <taxon>Pseudomonadati</taxon>
        <taxon>Thermodesulfobacteriota</taxon>
        <taxon>Desulfovibrionia</taxon>
        <taxon>Desulfovibrionales</taxon>
        <taxon>Desulfovibrionaceae</taxon>
        <taxon>Oleidesulfovibrio</taxon>
    </lineage>
</organism>
<evidence type="ECO:0000313" key="1">
    <source>
        <dbReference type="EMBL" id="ABB39699.1"/>
    </source>
</evidence>
<dbReference type="Proteomes" id="UP000002710">
    <property type="component" value="Chromosome"/>
</dbReference>
<proteinExistence type="predicted"/>
<evidence type="ECO:0000313" key="2">
    <source>
        <dbReference type="Proteomes" id="UP000002710"/>
    </source>
</evidence>
<reference evidence="1 2" key="1">
    <citation type="journal article" date="2011" name="J. Bacteriol.">
        <title>Complete genome sequence and updated annotation of Desulfovibrio alaskensis G20.</title>
        <authorList>
            <person name="Hauser L.J."/>
            <person name="Land M.L."/>
            <person name="Brown S.D."/>
            <person name="Larimer F."/>
            <person name="Keller K.L."/>
            <person name="Rapp-Giles B.J."/>
            <person name="Price M.N."/>
            <person name="Lin M."/>
            <person name="Bruce D.C."/>
            <person name="Detter J.C."/>
            <person name="Tapia R."/>
            <person name="Han C.S."/>
            <person name="Goodwin L.A."/>
            <person name="Cheng J.F."/>
            <person name="Pitluck S."/>
            <person name="Copeland A."/>
            <person name="Lucas S."/>
            <person name="Nolan M."/>
            <person name="Lapidus A.L."/>
            <person name="Palumbo A.V."/>
            <person name="Wall J.D."/>
        </authorList>
    </citation>
    <scope>NUCLEOTIDE SEQUENCE [LARGE SCALE GENOMIC DNA]</scope>
    <source>
        <strain evidence="2">ATCC BAA 1058 / DSM 17464 / G20</strain>
    </source>
</reference>
<dbReference type="EMBL" id="CP000112">
    <property type="protein sequence ID" value="ABB39699.1"/>
    <property type="molecule type" value="Genomic_DNA"/>
</dbReference>